<dbReference type="EMBL" id="JBHLZP010000001">
    <property type="protein sequence ID" value="MFB9830594.1"/>
    <property type="molecule type" value="Genomic_DNA"/>
</dbReference>
<organism evidence="4 5">
    <name type="scientific">Actinoallomurus acaciae</name>
    <dbReference type="NCBI Taxonomy" id="502577"/>
    <lineage>
        <taxon>Bacteria</taxon>
        <taxon>Bacillati</taxon>
        <taxon>Actinomycetota</taxon>
        <taxon>Actinomycetes</taxon>
        <taxon>Streptosporangiales</taxon>
        <taxon>Thermomonosporaceae</taxon>
        <taxon>Actinoallomurus</taxon>
    </lineage>
</organism>
<reference evidence="4 5" key="1">
    <citation type="submission" date="2024-09" db="EMBL/GenBank/DDBJ databases">
        <authorList>
            <person name="Sun Q."/>
            <person name="Mori K."/>
        </authorList>
    </citation>
    <scope>NUCLEOTIDE SEQUENCE [LARGE SCALE GENOMIC DNA]</scope>
    <source>
        <strain evidence="4 5">TBRC 0563</strain>
    </source>
</reference>
<comment type="caution">
    <text evidence="4">The sequence shown here is derived from an EMBL/GenBank/DDBJ whole genome shotgun (WGS) entry which is preliminary data.</text>
</comment>
<keyword evidence="3" id="KW-0732">Signal</keyword>
<keyword evidence="2" id="KW-1133">Transmembrane helix</keyword>
<dbReference type="Proteomes" id="UP001589627">
    <property type="component" value="Unassembled WGS sequence"/>
</dbReference>
<feature type="region of interest" description="Disordered" evidence="1">
    <location>
        <begin position="100"/>
        <end position="120"/>
    </location>
</feature>
<name>A0ABV5Y6F4_9ACTN</name>
<dbReference type="RefSeq" id="WP_378193028.1">
    <property type="nucleotide sequence ID" value="NZ_JBHLZP010000001.1"/>
</dbReference>
<evidence type="ECO:0000256" key="2">
    <source>
        <dbReference type="SAM" id="Phobius"/>
    </source>
</evidence>
<gene>
    <name evidence="4" type="ORF">ACFFNX_00015</name>
</gene>
<keyword evidence="5" id="KW-1185">Reference proteome</keyword>
<evidence type="ECO:0000256" key="1">
    <source>
        <dbReference type="SAM" id="MobiDB-lite"/>
    </source>
</evidence>
<feature type="compositionally biased region" description="Low complexity" evidence="1">
    <location>
        <begin position="30"/>
        <end position="39"/>
    </location>
</feature>
<dbReference type="Pfam" id="PF19516">
    <property type="entry name" value="DUF6049"/>
    <property type="match status" value="1"/>
</dbReference>
<evidence type="ECO:0000256" key="3">
    <source>
        <dbReference type="SAM" id="SignalP"/>
    </source>
</evidence>
<feature type="transmembrane region" description="Helical" evidence="2">
    <location>
        <begin position="661"/>
        <end position="681"/>
    </location>
</feature>
<keyword evidence="2" id="KW-0472">Membrane</keyword>
<sequence>MRRLIALVLPLLLGGAPAFAATPKPPPSSAHPHASSHVSRASRDREPTPKAPVDVKLSSISPGGYLQANSTLRVKGRMVNQSESGYQRVSVRLRFSSQPMTNRGELESYADGKGLDPQRAGQPRLATATLPVGGQQPWSVSLPVRQMGLTTFGVYPISVEVLGAAGTVLGHVRTFVTYYPTGSAPQKTKVSWVWPVIDQPHRADDSTFVDDGLERQLGAGGRLSNLVTAAGRTTTPVSWLIDPSLVDDATRMGDTEGYSIKGTARPQSVAANDWLRSLHTALAPGDQLIATPYADPDVMALAQRGMSGDVKLAAQEGTRTLAAAKLSGATPVVAMPPDGLADQATLSSLVAGGSRTILLSSSVLPDSRATTYTVDPVAHKTVSGTNVKLVAYDDTLRKILGTSTTEPGGTIIAEQRFLAETAMITSEAPQKSRTIVITPPRRWNPSPTFAKAVLNYTAKAPWLQAVPLAAAANTPPAGRVFQAQKGSGLGKNYLHQVRDLRSRIQQFTSIFTPPTSGFTLGVARTESSAWNGQSRKGTRLRDTLTDELDRDIGKIKVLNDGITMAGKSGRTAITISNGLDYGTVVVRLRAYSQNKSRLRVDSVDRVLTLEHGHKDQVTLDMKASANGIAYINLDLLTPDGHPLGTGPHVLHVRTTAYGRTALLITGVSLAVLFVGVAIRVVRRRAERAEESVE</sequence>
<keyword evidence="2" id="KW-0812">Transmembrane</keyword>
<evidence type="ECO:0000313" key="5">
    <source>
        <dbReference type="Proteomes" id="UP001589627"/>
    </source>
</evidence>
<feature type="signal peptide" evidence="3">
    <location>
        <begin position="1"/>
        <end position="20"/>
    </location>
</feature>
<feature type="region of interest" description="Disordered" evidence="1">
    <location>
        <begin position="22"/>
        <end position="59"/>
    </location>
</feature>
<dbReference type="InterPro" id="IPR046112">
    <property type="entry name" value="DUF6049"/>
</dbReference>
<proteinExistence type="predicted"/>
<feature type="chain" id="PRO_5047027146" evidence="3">
    <location>
        <begin position="21"/>
        <end position="693"/>
    </location>
</feature>
<accession>A0ABV5Y6F4</accession>
<evidence type="ECO:0000313" key="4">
    <source>
        <dbReference type="EMBL" id="MFB9830594.1"/>
    </source>
</evidence>
<protein>
    <submittedName>
        <fullName evidence="4">DUF6049 family protein</fullName>
    </submittedName>
</protein>